<keyword evidence="7" id="KW-0865">Zymogen</keyword>
<keyword evidence="9" id="KW-0326">Glycosidase</keyword>
<evidence type="ECO:0000256" key="10">
    <source>
        <dbReference type="ARBA" id="ARBA00024195"/>
    </source>
</evidence>
<dbReference type="FunCoup" id="A0A6I8TC48">
    <property type="interactions" value="59"/>
</dbReference>
<organism evidence="11 12">
    <name type="scientific">Aedes aegypti</name>
    <name type="common">Yellowfever mosquito</name>
    <name type="synonym">Culex aegypti</name>
    <dbReference type="NCBI Taxonomy" id="7159"/>
    <lineage>
        <taxon>Eukaryota</taxon>
        <taxon>Metazoa</taxon>
        <taxon>Ecdysozoa</taxon>
        <taxon>Arthropoda</taxon>
        <taxon>Hexapoda</taxon>
        <taxon>Insecta</taxon>
        <taxon>Pterygota</taxon>
        <taxon>Neoptera</taxon>
        <taxon>Endopterygota</taxon>
        <taxon>Diptera</taxon>
        <taxon>Nematocera</taxon>
        <taxon>Culicoidea</taxon>
        <taxon>Culicidae</taxon>
        <taxon>Culicinae</taxon>
        <taxon>Aedini</taxon>
        <taxon>Aedes</taxon>
        <taxon>Stegomyia</taxon>
    </lineage>
</organism>
<keyword evidence="6" id="KW-0720">Serine protease</keyword>
<dbReference type="SMART" id="SM00636">
    <property type="entry name" value="Glyco_18"/>
    <property type="match status" value="1"/>
</dbReference>
<reference evidence="11 12" key="1">
    <citation type="submission" date="2017-06" db="EMBL/GenBank/DDBJ databases">
        <title>Aedes aegypti genome working group (AGWG) sequencing and assembly.</title>
        <authorList>
            <consortium name="Aedes aegypti Genome Working Group (AGWG)"/>
            <person name="Matthews B.J."/>
        </authorList>
    </citation>
    <scope>NUCLEOTIDE SEQUENCE [LARGE SCALE GENOMIC DNA]</scope>
    <source>
        <strain evidence="11 12">LVP_AGWG</strain>
    </source>
</reference>
<dbReference type="GO" id="GO:0004568">
    <property type="term" value="F:chitinase activity"/>
    <property type="evidence" value="ECO:0007669"/>
    <property type="project" value="TreeGrafter"/>
</dbReference>
<keyword evidence="8" id="KW-1015">Disulfide bond</keyword>
<evidence type="ECO:0000256" key="7">
    <source>
        <dbReference type="ARBA" id="ARBA00023145"/>
    </source>
</evidence>
<dbReference type="InParanoid" id="A0A6I8TC48"/>
<proteinExistence type="inferred from homology"/>
<dbReference type="InterPro" id="IPR029070">
    <property type="entry name" value="Chitinase_insertion_sf"/>
</dbReference>
<dbReference type="Gene3D" id="3.10.50.10">
    <property type="match status" value="1"/>
</dbReference>
<dbReference type="SUPFAM" id="SSF51445">
    <property type="entry name" value="(Trans)glycosidases"/>
    <property type="match status" value="1"/>
</dbReference>
<gene>
    <name evidence="11" type="primary">5567542</name>
</gene>
<dbReference type="SMART" id="SM00020">
    <property type="entry name" value="Tryp_SPc"/>
    <property type="match status" value="1"/>
</dbReference>
<dbReference type="InterPro" id="IPR011583">
    <property type="entry name" value="Chitinase_II/V-like_cat"/>
</dbReference>
<evidence type="ECO:0000256" key="9">
    <source>
        <dbReference type="ARBA" id="ARBA00023295"/>
    </source>
</evidence>
<dbReference type="PANTHER" id="PTHR11177">
    <property type="entry name" value="CHITINASE"/>
    <property type="match status" value="1"/>
</dbReference>
<keyword evidence="2" id="KW-0964">Secreted</keyword>
<keyword evidence="3" id="KW-0645">Protease</keyword>
<dbReference type="PROSITE" id="PS01095">
    <property type="entry name" value="GH18_1"/>
    <property type="match status" value="1"/>
</dbReference>
<dbReference type="SUPFAM" id="SSF50494">
    <property type="entry name" value="Trypsin-like serine proteases"/>
    <property type="match status" value="1"/>
</dbReference>
<dbReference type="EnsemblMetazoa" id="AAEL006151-RB">
    <property type="protein sequence ID" value="AAEL006151-PB"/>
    <property type="gene ID" value="AAEL006151"/>
</dbReference>
<name>A0A6I8TC48_AEDAE</name>
<dbReference type="InterPro" id="IPR001314">
    <property type="entry name" value="Peptidase_S1A"/>
</dbReference>
<sequence>MMLILVCSLMLIEWSQVKCDVHCGVPEPVQNPLIVKGQNTLPGQWPWHAAIYHREATSEDYKCGGTLISNWFVLTAAHCVTTENGNVLAKELVFIKLGVHDLKKLRKSSTQQHDVIGIFKEPRFSAETLTHDIALLKLGSEAEYDSYVQPACLYGGDSLVGQFGTVIGYGLTEHNVLAMVLRKAVIPVINFLKCLESDRDFFGHVLADEVLCAGHTNGTTACNGDSGGGLFFKQNGTWHLGGIVSRSRVRDDGTNFCYTGGYTIYTKVSKYLHWIRSTIRKNTGRDATTLPSDESIDDVNTSAIPHGRVVVCYISSWAVYRSGAGSFSLKNFDPNLCTHVVHAYAGLDVERNTIKSLDRWQDLKDNYGLGGYEKLVNLRNSYPHLKVMISMGGWNEGSVKYSKLAASQQRRQVFAENALNFIRRYGFDGLDLDWEYPTQRGGEPNDRENFVQLVRELSQKFKKNNLLLTSTIEAKQYVIDAAYDIENLTKYLDLLHVKCYDYRGIWNQKIGFNAPLTGDEVHNVEFTIEHLLALGAPPNKLVLGLPFHGRTFIADSIFYTRIGDPAETSFSGPYTNVDGYIGYNEICTELNAKSSFWNQAWDPEASEVIARMQDGSKTKVIVYDSTRSIAAKVRYAVQKNLRGLMASSIDTDDFHGICNAEEETFVDFDNKLRTPPPIQGKFKLLRTINNAIVAAEDEIHNS</sequence>
<dbReference type="InterPro" id="IPR017853">
    <property type="entry name" value="GH"/>
</dbReference>
<dbReference type="GO" id="GO:0005576">
    <property type="term" value="C:extracellular region"/>
    <property type="evidence" value="ECO:0007669"/>
    <property type="project" value="UniProtKB-SubCell"/>
</dbReference>
<evidence type="ECO:0000256" key="6">
    <source>
        <dbReference type="ARBA" id="ARBA00022825"/>
    </source>
</evidence>
<dbReference type="Pfam" id="PF00089">
    <property type="entry name" value="Trypsin"/>
    <property type="match status" value="1"/>
</dbReference>
<comment type="similarity">
    <text evidence="10">Belongs to the peptidase S1 family. CLIP subfamily.</text>
</comment>
<dbReference type="GO" id="GO:0006032">
    <property type="term" value="P:chitin catabolic process"/>
    <property type="evidence" value="ECO:0007669"/>
    <property type="project" value="TreeGrafter"/>
</dbReference>
<dbReference type="InterPro" id="IPR018114">
    <property type="entry name" value="TRYPSIN_HIS"/>
</dbReference>
<evidence type="ECO:0000256" key="4">
    <source>
        <dbReference type="ARBA" id="ARBA00022729"/>
    </source>
</evidence>
<keyword evidence="4" id="KW-0732">Signal</keyword>
<dbReference type="FunFam" id="3.20.20.80:FF:000097">
    <property type="entry name" value="Probable chitinase 2"/>
    <property type="match status" value="1"/>
</dbReference>
<dbReference type="InterPro" id="IPR001223">
    <property type="entry name" value="Glyco_hydro18_cat"/>
</dbReference>
<dbReference type="CDD" id="cd00190">
    <property type="entry name" value="Tryp_SPc"/>
    <property type="match status" value="1"/>
</dbReference>
<dbReference type="AlphaFoldDB" id="A0A6I8TC48"/>
<dbReference type="InterPro" id="IPR043504">
    <property type="entry name" value="Peptidase_S1_PA_chymotrypsin"/>
</dbReference>
<dbReference type="PRINTS" id="PR00722">
    <property type="entry name" value="CHYMOTRYPSIN"/>
</dbReference>
<dbReference type="Gene3D" id="2.40.10.10">
    <property type="entry name" value="Trypsin-like serine proteases"/>
    <property type="match status" value="1"/>
</dbReference>
<evidence type="ECO:0000256" key="2">
    <source>
        <dbReference type="ARBA" id="ARBA00022525"/>
    </source>
</evidence>
<evidence type="ECO:0000256" key="1">
    <source>
        <dbReference type="ARBA" id="ARBA00004613"/>
    </source>
</evidence>
<dbReference type="Pfam" id="PF00704">
    <property type="entry name" value="Glyco_hydro_18"/>
    <property type="match status" value="1"/>
</dbReference>
<evidence type="ECO:0000256" key="8">
    <source>
        <dbReference type="ARBA" id="ARBA00023157"/>
    </source>
</evidence>
<keyword evidence="12" id="KW-1185">Reference proteome</keyword>
<dbReference type="Gene3D" id="3.20.20.80">
    <property type="entry name" value="Glycosidases"/>
    <property type="match status" value="1"/>
</dbReference>
<dbReference type="GO" id="GO:0006508">
    <property type="term" value="P:proteolysis"/>
    <property type="evidence" value="ECO:0007669"/>
    <property type="project" value="UniProtKB-KW"/>
</dbReference>
<dbReference type="FunFam" id="2.40.10.10:FF:000146">
    <property type="entry name" value="Serine protease 53"/>
    <property type="match status" value="1"/>
</dbReference>
<evidence type="ECO:0000256" key="5">
    <source>
        <dbReference type="ARBA" id="ARBA00022801"/>
    </source>
</evidence>
<evidence type="ECO:0000256" key="3">
    <source>
        <dbReference type="ARBA" id="ARBA00022670"/>
    </source>
</evidence>
<dbReference type="PANTHER" id="PTHR11177:SF403">
    <property type="entry name" value="CHITINASE 2-RELATED"/>
    <property type="match status" value="1"/>
</dbReference>
<dbReference type="PROSITE" id="PS00134">
    <property type="entry name" value="TRYPSIN_HIS"/>
    <property type="match status" value="1"/>
</dbReference>
<dbReference type="PROSITE" id="PS50240">
    <property type="entry name" value="TRYPSIN_DOM"/>
    <property type="match status" value="1"/>
</dbReference>
<evidence type="ECO:0000313" key="11">
    <source>
        <dbReference type="EnsemblMetazoa" id="AAEL006151-PB"/>
    </source>
</evidence>
<accession>A0A6I8TC48</accession>
<keyword evidence="5" id="KW-0378">Hydrolase</keyword>
<dbReference type="GO" id="GO:0008061">
    <property type="term" value="F:chitin binding"/>
    <property type="evidence" value="ECO:0007669"/>
    <property type="project" value="InterPro"/>
</dbReference>
<dbReference type="OrthoDB" id="7779533at2759"/>
<dbReference type="InterPro" id="IPR050314">
    <property type="entry name" value="Glycosyl_Hydrlase_18"/>
</dbReference>
<dbReference type="InterPro" id="IPR001254">
    <property type="entry name" value="Trypsin_dom"/>
</dbReference>
<dbReference type="InterPro" id="IPR009003">
    <property type="entry name" value="Peptidase_S1_PA"/>
</dbReference>
<dbReference type="SUPFAM" id="SSF54556">
    <property type="entry name" value="Chitinase insertion domain"/>
    <property type="match status" value="1"/>
</dbReference>
<dbReference type="GO" id="GO:0005975">
    <property type="term" value="P:carbohydrate metabolic process"/>
    <property type="evidence" value="ECO:0007669"/>
    <property type="project" value="InterPro"/>
</dbReference>
<protein>
    <submittedName>
        <fullName evidence="11">Uncharacterized protein</fullName>
    </submittedName>
</protein>
<evidence type="ECO:0000313" key="12">
    <source>
        <dbReference type="Proteomes" id="UP000008820"/>
    </source>
</evidence>
<comment type="subcellular location">
    <subcellularLocation>
        <location evidence="1">Secreted</location>
    </subcellularLocation>
</comment>
<dbReference type="PROSITE" id="PS51910">
    <property type="entry name" value="GH18_2"/>
    <property type="match status" value="1"/>
</dbReference>
<dbReference type="GO" id="GO:0004252">
    <property type="term" value="F:serine-type endopeptidase activity"/>
    <property type="evidence" value="ECO:0007669"/>
    <property type="project" value="InterPro"/>
</dbReference>
<dbReference type="InterPro" id="IPR001579">
    <property type="entry name" value="Glyco_hydro_18_chit_AS"/>
</dbReference>
<dbReference type="Proteomes" id="UP000008820">
    <property type="component" value="Chromosome 3"/>
</dbReference>
<reference evidence="11" key="2">
    <citation type="submission" date="2020-05" db="UniProtKB">
        <authorList>
            <consortium name="EnsemblMetazoa"/>
        </authorList>
    </citation>
    <scope>IDENTIFICATION</scope>
    <source>
        <strain evidence="11">LVP_AGWG</strain>
    </source>
</reference>